<evidence type="ECO:0000256" key="1">
    <source>
        <dbReference type="SAM" id="MobiDB-lite"/>
    </source>
</evidence>
<feature type="compositionally biased region" description="Low complexity" evidence="1">
    <location>
        <begin position="219"/>
        <end position="228"/>
    </location>
</feature>
<feature type="compositionally biased region" description="Basic and acidic residues" evidence="1">
    <location>
        <begin position="229"/>
        <end position="245"/>
    </location>
</feature>
<organism evidence="2 3">
    <name type="scientific">Lachancea lanzarotensis</name>
    <dbReference type="NCBI Taxonomy" id="1245769"/>
    <lineage>
        <taxon>Eukaryota</taxon>
        <taxon>Fungi</taxon>
        <taxon>Dikarya</taxon>
        <taxon>Ascomycota</taxon>
        <taxon>Saccharomycotina</taxon>
        <taxon>Saccharomycetes</taxon>
        <taxon>Saccharomycetales</taxon>
        <taxon>Saccharomycetaceae</taxon>
        <taxon>Lachancea</taxon>
    </lineage>
</organism>
<reference evidence="2 3" key="1">
    <citation type="submission" date="2014-12" db="EMBL/GenBank/DDBJ databases">
        <authorList>
            <person name="Neuveglise Cecile"/>
        </authorList>
    </citation>
    <scope>NUCLEOTIDE SEQUENCE [LARGE SCALE GENOMIC DNA]</scope>
    <source>
        <strain evidence="2 3">CBS 12615</strain>
    </source>
</reference>
<dbReference type="RefSeq" id="XP_022627927.1">
    <property type="nucleotide sequence ID" value="XM_022773455.1"/>
</dbReference>
<evidence type="ECO:0000313" key="3">
    <source>
        <dbReference type="Proteomes" id="UP000054304"/>
    </source>
</evidence>
<feature type="compositionally biased region" description="Basic and acidic residues" evidence="1">
    <location>
        <begin position="202"/>
        <end position="218"/>
    </location>
</feature>
<name>A0A0C7MVU1_9SACH</name>
<feature type="compositionally biased region" description="Polar residues" evidence="1">
    <location>
        <begin position="143"/>
        <end position="157"/>
    </location>
</feature>
<dbReference type="HOGENOM" id="CLU_060982_0_0_1"/>
<dbReference type="Proteomes" id="UP000054304">
    <property type="component" value="Unassembled WGS sequence"/>
</dbReference>
<dbReference type="AlphaFoldDB" id="A0A0C7MVU1"/>
<dbReference type="EMBL" id="LN736362">
    <property type="protein sequence ID" value="CEP61693.1"/>
    <property type="molecule type" value="Genomic_DNA"/>
</dbReference>
<protein>
    <submittedName>
        <fullName evidence="2">LALA0S03e08702g1_1</fullName>
    </submittedName>
</protein>
<dbReference type="OrthoDB" id="4068767at2759"/>
<feature type="region of interest" description="Disordered" evidence="1">
    <location>
        <begin position="94"/>
        <end position="166"/>
    </location>
</feature>
<feature type="compositionally biased region" description="Polar residues" evidence="1">
    <location>
        <begin position="1"/>
        <end position="11"/>
    </location>
</feature>
<proteinExistence type="predicted"/>
<keyword evidence="3" id="KW-1185">Reference proteome</keyword>
<sequence>MGLSRESSTPSLVGVSVRSINDSNNPDFCDDKSRSVSEVRSSSQLLEKIHSSTQLNKLQGPYTTVDELNREGALLTDDNSVDLDNVVHGKLGDEENLQKSVLKKKKKRQQGGHSGNTATASSSSGSLTSPSQTRSSSLVTSTDPLHNSSAMLHNANVSSTSNSNTDDKIRNSYGEFITNRSHRPHLAGGVSYQSANGYESEETPRERSGRSARKEEASRGFLRSLSRSLSRDPMRSSVVADHELTSRGAPDFEGAGSHVIEEEIEDEQDQGALLNDEGDEQYIPELQQAASKEESKAPVNL</sequence>
<gene>
    <name evidence="2" type="ORF">LALA0_S03e08702g</name>
</gene>
<feature type="region of interest" description="Disordered" evidence="1">
    <location>
        <begin position="180"/>
        <end position="282"/>
    </location>
</feature>
<dbReference type="GeneID" id="34685126"/>
<feature type="compositionally biased region" description="Basic residues" evidence="1">
    <location>
        <begin position="101"/>
        <end position="110"/>
    </location>
</feature>
<accession>A0A0C7MVU1</accession>
<feature type="region of interest" description="Disordered" evidence="1">
    <location>
        <begin position="1"/>
        <end position="41"/>
    </location>
</feature>
<evidence type="ECO:0000313" key="2">
    <source>
        <dbReference type="EMBL" id="CEP61693.1"/>
    </source>
</evidence>
<feature type="compositionally biased region" description="Low complexity" evidence="1">
    <location>
        <begin position="115"/>
        <end position="142"/>
    </location>
</feature>